<evidence type="ECO:0000313" key="2">
    <source>
        <dbReference type="EMBL" id="EEN83528.1"/>
    </source>
</evidence>
<comment type="caution">
    <text evidence="2">The sequence shown here is derived from an EMBL/GenBank/DDBJ whole genome shotgun (WGS) entry which is preliminary data.</text>
</comment>
<dbReference type="STRING" id="553175.POREN0001_1327"/>
<keyword evidence="3" id="KW-1185">Reference proteome</keyword>
<dbReference type="AlphaFoldDB" id="C3J883"/>
<gene>
    <name evidence="2" type="ORF">POREN0001_1327</name>
</gene>
<evidence type="ECO:0000313" key="3">
    <source>
        <dbReference type="Proteomes" id="UP000004295"/>
    </source>
</evidence>
<dbReference type="Proteomes" id="UP000004295">
    <property type="component" value="Unassembled WGS sequence"/>
</dbReference>
<protein>
    <submittedName>
        <fullName evidence="2">Uncharacterized protein</fullName>
    </submittedName>
</protein>
<keyword evidence="1" id="KW-0472">Membrane</keyword>
<sequence>MSRKSALPLLYFYPTLLLFQPLSYPFLNTGLNLPPNLPKTF</sequence>
<feature type="transmembrane region" description="Helical" evidence="1">
    <location>
        <begin position="7"/>
        <end position="27"/>
    </location>
</feature>
<dbReference type="EMBL" id="ACNN01000005">
    <property type="protein sequence ID" value="EEN83528.1"/>
    <property type="molecule type" value="Genomic_DNA"/>
</dbReference>
<evidence type="ECO:0000256" key="1">
    <source>
        <dbReference type="SAM" id="Phobius"/>
    </source>
</evidence>
<keyword evidence="1" id="KW-1133">Transmembrane helix</keyword>
<proteinExistence type="predicted"/>
<accession>C3J883</accession>
<organism evidence="2 3">
    <name type="scientific">Porphyromonas endodontalis (strain ATCC 35406 / DSM 24491 / JCM 8526 / CCUG 16442 / BCRC 14492 / NCTC 13058 / HG 370)</name>
    <name type="common">Bacteroides endodontalis</name>
    <dbReference type="NCBI Taxonomy" id="553175"/>
    <lineage>
        <taxon>Bacteria</taxon>
        <taxon>Pseudomonadati</taxon>
        <taxon>Bacteroidota</taxon>
        <taxon>Bacteroidia</taxon>
        <taxon>Bacteroidales</taxon>
        <taxon>Porphyromonadaceae</taxon>
        <taxon>Porphyromonas</taxon>
    </lineage>
</organism>
<keyword evidence="1" id="KW-0812">Transmembrane</keyword>
<name>C3J883_POREA</name>
<reference evidence="2 3" key="1">
    <citation type="submission" date="2009-04" db="EMBL/GenBank/DDBJ databases">
        <authorList>
            <person name="Sebastian Y."/>
            <person name="Madupu R."/>
            <person name="Durkin A.S."/>
            <person name="Torralba M."/>
            <person name="Methe B."/>
            <person name="Sutton G.G."/>
            <person name="Strausberg R.L."/>
            <person name="Nelson K.E."/>
        </authorList>
    </citation>
    <scope>NUCLEOTIDE SEQUENCE [LARGE SCALE GENOMIC DNA]</scope>
    <source>
        <strain evidence="3">ATCC 35406 / BCRC 14492 / JCM 8526 / NCTC 13058 / HG 370</strain>
    </source>
</reference>